<dbReference type="PRINTS" id="PR00080">
    <property type="entry name" value="SDRFAMILY"/>
</dbReference>
<accession>A0ABS9Y8Q3</accession>
<dbReference type="RefSeq" id="WP_242767149.1">
    <property type="nucleotide sequence ID" value="NZ_JALDAY010000006.1"/>
</dbReference>
<dbReference type="NCBIfam" id="NF005559">
    <property type="entry name" value="PRK07231.1"/>
    <property type="match status" value="1"/>
</dbReference>
<gene>
    <name evidence="3" type="ORF">MQP27_21165</name>
</gene>
<reference evidence="3" key="1">
    <citation type="submission" date="2022-03" db="EMBL/GenBank/DDBJ databases">
        <title>Streptomyces 7R015 and 7R016 isolated from Barleria lupulina in Thailand.</title>
        <authorList>
            <person name="Kanchanasin P."/>
            <person name="Phongsopitanun W."/>
            <person name="Tanasupawat S."/>
        </authorList>
    </citation>
    <scope>NUCLEOTIDE SEQUENCE</scope>
    <source>
        <strain evidence="3">7R015</strain>
    </source>
</reference>
<protein>
    <submittedName>
        <fullName evidence="3">SDR family oxidoreductase</fullName>
    </submittedName>
</protein>
<dbReference type="EMBL" id="JALDAY010000006">
    <property type="protein sequence ID" value="MCI3273603.1"/>
    <property type="molecule type" value="Genomic_DNA"/>
</dbReference>
<dbReference type="Pfam" id="PF13561">
    <property type="entry name" value="adh_short_C2"/>
    <property type="match status" value="1"/>
</dbReference>
<comment type="caution">
    <text evidence="3">The sequence shown here is derived from an EMBL/GenBank/DDBJ whole genome shotgun (WGS) entry which is preliminary data.</text>
</comment>
<dbReference type="InterPro" id="IPR036291">
    <property type="entry name" value="NAD(P)-bd_dom_sf"/>
</dbReference>
<dbReference type="PANTHER" id="PTHR24321">
    <property type="entry name" value="DEHYDROGENASES, SHORT CHAIN"/>
    <property type="match status" value="1"/>
</dbReference>
<evidence type="ECO:0000256" key="1">
    <source>
        <dbReference type="ARBA" id="ARBA00006484"/>
    </source>
</evidence>
<dbReference type="PROSITE" id="PS00061">
    <property type="entry name" value="ADH_SHORT"/>
    <property type="match status" value="1"/>
</dbReference>
<dbReference type="InterPro" id="IPR002347">
    <property type="entry name" value="SDR_fam"/>
</dbReference>
<dbReference type="SUPFAM" id="SSF51735">
    <property type="entry name" value="NAD(P)-binding Rossmann-fold domains"/>
    <property type="match status" value="1"/>
</dbReference>
<keyword evidence="4" id="KW-1185">Reference proteome</keyword>
<evidence type="ECO:0000313" key="4">
    <source>
        <dbReference type="Proteomes" id="UP001165269"/>
    </source>
</evidence>
<dbReference type="InterPro" id="IPR020904">
    <property type="entry name" value="Sc_DH/Rdtase_CS"/>
</dbReference>
<dbReference type="Gene3D" id="3.40.50.720">
    <property type="entry name" value="NAD(P)-binding Rossmann-like Domain"/>
    <property type="match status" value="1"/>
</dbReference>
<sequence>MGSLDGKTVLVTGAGQGIGQSIAVEMARQGASAVAVADLNEKTAHETAELVRAAGAHAETIVCDLRDGHSIDEMVTRTARRFDGLDVLVNNAGVIETAFTTEPDRRVDSLSEEVWDAVYQINLKAVWLTTKAAAPHLRRSTRGPAIVNAASVSGLTGFPDAPAYGVTKAGVIHLTKVTAVDLAPVRCNCFCPGVIETPLTRDHLAAAEDPAALEHELTAPQLVPRLGRPDEVARLACFLASDDAAFITGASYVIDGGALAWLGVRD</sequence>
<dbReference type="PRINTS" id="PR00081">
    <property type="entry name" value="GDHRDH"/>
</dbReference>
<dbReference type="PANTHER" id="PTHR24321:SF15">
    <property type="entry name" value="OXIDOREDUCTASE UCPA"/>
    <property type="match status" value="1"/>
</dbReference>
<name>A0ABS9Y8Q3_9ACTN</name>
<keyword evidence="2" id="KW-0560">Oxidoreductase</keyword>
<dbReference type="Proteomes" id="UP001165269">
    <property type="component" value="Unassembled WGS sequence"/>
</dbReference>
<organism evidence="3 4">
    <name type="scientific">Streptomyces cylindrosporus</name>
    <dbReference type="NCBI Taxonomy" id="2927583"/>
    <lineage>
        <taxon>Bacteria</taxon>
        <taxon>Bacillati</taxon>
        <taxon>Actinomycetota</taxon>
        <taxon>Actinomycetes</taxon>
        <taxon>Kitasatosporales</taxon>
        <taxon>Streptomycetaceae</taxon>
        <taxon>Streptomyces</taxon>
    </lineage>
</organism>
<proteinExistence type="inferred from homology"/>
<evidence type="ECO:0000256" key="2">
    <source>
        <dbReference type="ARBA" id="ARBA00023002"/>
    </source>
</evidence>
<evidence type="ECO:0000313" key="3">
    <source>
        <dbReference type="EMBL" id="MCI3273603.1"/>
    </source>
</evidence>
<comment type="similarity">
    <text evidence="1">Belongs to the short-chain dehydrogenases/reductases (SDR) family.</text>
</comment>